<feature type="region of interest" description="Disordered" evidence="4">
    <location>
        <begin position="237"/>
        <end position="261"/>
    </location>
</feature>
<name>A0ABS4DHJ7_9CHLR</name>
<dbReference type="InterPro" id="IPR028350">
    <property type="entry name" value="DNAC/IstB-like"/>
</dbReference>
<accession>A0ABS4DHJ7</accession>
<evidence type="ECO:0000259" key="5">
    <source>
        <dbReference type="SMART" id="SM00382"/>
    </source>
</evidence>
<dbReference type="PANTHER" id="PTHR30050">
    <property type="entry name" value="CHROMOSOMAL REPLICATION INITIATOR PROTEIN DNAA"/>
    <property type="match status" value="1"/>
</dbReference>
<evidence type="ECO:0000256" key="1">
    <source>
        <dbReference type="ARBA" id="ARBA00008059"/>
    </source>
</evidence>
<dbReference type="NCBIfam" id="NF038214">
    <property type="entry name" value="IS21_help_AAA"/>
    <property type="match status" value="1"/>
</dbReference>
<dbReference type="SMART" id="SM00382">
    <property type="entry name" value="AAA"/>
    <property type="match status" value="1"/>
</dbReference>
<dbReference type="InterPro" id="IPR002611">
    <property type="entry name" value="IstB_ATP-bd"/>
</dbReference>
<reference evidence="6 7" key="1">
    <citation type="submission" date="2021-03" db="EMBL/GenBank/DDBJ databases">
        <authorList>
            <person name="Grouzdev D.S."/>
        </authorList>
    </citation>
    <scope>NUCLEOTIDE SEQUENCE [LARGE SCALE GENOMIC DNA]</scope>
    <source>
        <strain evidence="6 7">M50-1</strain>
    </source>
</reference>
<dbReference type="InterPro" id="IPR027417">
    <property type="entry name" value="P-loop_NTPase"/>
</dbReference>
<dbReference type="CDD" id="cd00009">
    <property type="entry name" value="AAA"/>
    <property type="match status" value="1"/>
</dbReference>
<dbReference type="RefSeq" id="WP_135482122.1">
    <property type="nucleotide sequence ID" value="NZ_SIJK02000111.1"/>
</dbReference>
<evidence type="ECO:0000313" key="6">
    <source>
        <dbReference type="EMBL" id="MBP1468902.1"/>
    </source>
</evidence>
<evidence type="ECO:0000256" key="2">
    <source>
        <dbReference type="ARBA" id="ARBA00022741"/>
    </source>
</evidence>
<evidence type="ECO:0000256" key="4">
    <source>
        <dbReference type="SAM" id="MobiDB-lite"/>
    </source>
</evidence>
<dbReference type="SUPFAM" id="SSF52540">
    <property type="entry name" value="P-loop containing nucleoside triphosphate hydrolases"/>
    <property type="match status" value="1"/>
</dbReference>
<dbReference type="Pfam" id="PF01695">
    <property type="entry name" value="IstB_IS21"/>
    <property type="match status" value="1"/>
</dbReference>
<dbReference type="Proteomes" id="UP001193081">
    <property type="component" value="Unassembled WGS sequence"/>
</dbReference>
<evidence type="ECO:0000313" key="7">
    <source>
        <dbReference type="Proteomes" id="UP001193081"/>
    </source>
</evidence>
<dbReference type="PANTHER" id="PTHR30050:SF4">
    <property type="entry name" value="ATP-BINDING PROTEIN RV3427C IN INSERTION SEQUENCE-RELATED"/>
    <property type="match status" value="1"/>
</dbReference>
<keyword evidence="2" id="KW-0547">Nucleotide-binding</keyword>
<dbReference type="Gene3D" id="3.40.50.300">
    <property type="entry name" value="P-loop containing nucleotide triphosphate hydrolases"/>
    <property type="match status" value="1"/>
</dbReference>
<comment type="similarity">
    <text evidence="1">Belongs to the IS21/IS1162 putative ATP-binding protein family.</text>
</comment>
<proteinExistence type="inferred from homology"/>
<sequence>MSTLLSQLNLTSLPAQLPALLETARQQQLSYEAFLELALQRELAERQARAQERRLRSARLPFAARLDSFDWSFQPSVSERMLRELAGLSFVKTATNVVFLGPPGVGKTHLACSLATAALEAGHSALFVTLRELSQQLAQAGPRGGLAAVRRYSQPTVLVVDEVGYTRMSDDQAHALFELFSTRYARRPTLVTSNLTFAEWGTLLGDEVLASALLDRLLHHAEVVAINGRSYRMRQRLPADHPQGTRTGEPRPLSPEEARVG</sequence>
<protein>
    <submittedName>
        <fullName evidence="6">IS21-like element helper ATPase IstB</fullName>
    </submittedName>
</protein>
<evidence type="ECO:0000256" key="3">
    <source>
        <dbReference type="ARBA" id="ARBA00022840"/>
    </source>
</evidence>
<keyword evidence="3" id="KW-0067">ATP-binding</keyword>
<gene>
    <name evidence="6" type="primary">istB</name>
    <name evidence="6" type="ORF">EYB53_024550</name>
</gene>
<keyword evidence="7" id="KW-1185">Reference proteome</keyword>
<dbReference type="EMBL" id="SIJK02000111">
    <property type="protein sequence ID" value="MBP1468902.1"/>
    <property type="molecule type" value="Genomic_DNA"/>
</dbReference>
<dbReference type="InterPro" id="IPR047661">
    <property type="entry name" value="IstB"/>
</dbReference>
<dbReference type="InterPro" id="IPR003593">
    <property type="entry name" value="AAA+_ATPase"/>
</dbReference>
<comment type="caution">
    <text evidence="6">The sequence shown here is derived from an EMBL/GenBank/DDBJ whole genome shotgun (WGS) entry which is preliminary data.</text>
</comment>
<feature type="domain" description="AAA+ ATPase" evidence="5">
    <location>
        <begin position="93"/>
        <end position="225"/>
    </location>
</feature>
<dbReference type="PIRSF" id="PIRSF003073">
    <property type="entry name" value="DNAC_TnpB_IstB"/>
    <property type="match status" value="1"/>
</dbReference>
<organism evidence="6 7">
    <name type="scientific">Candidatus Chloroploca mongolica</name>
    <dbReference type="NCBI Taxonomy" id="2528176"/>
    <lineage>
        <taxon>Bacteria</taxon>
        <taxon>Bacillati</taxon>
        <taxon>Chloroflexota</taxon>
        <taxon>Chloroflexia</taxon>
        <taxon>Chloroflexales</taxon>
        <taxon>Chloroflexineae</taxon>
        <taxon>Oscillochloridaceae</taxon>
        <taxon>Candidatus Chloroploca</taxon>
    </lineage>
</organism>